<reference evidence="1 2" key="1">
    <citation type="journal article" date="2022" name="bioRxiv">
        <title>The genome of the oomycete Peronosclerospora sorghi, a cosmopolitan pathogen of maize and sorghum, is inflated with dispersed pseudogenes.</title>
        <authorList>
            <person name="Fletcher K."/>
            <person name="Martin F."/>
            <person name="Isakeit T."/>
            <person name="Cavanaugh K."/>
            <person name="Magill C."/>
            <person name="Michelmore R."/>
        </authorList>
    </citation>
    <scope>NUCLEOTIDE SEQUENCE [LARGE SCALE GENOMIC DNA]</scope>
    <source>
        <strain evidence="1">P6</strain>
    </source>
</reference>
<evidence type="ECO:0000313" key="1">
    <source>
        <dbReference type="EMBL" id="KAI9910473.1"/>
    </source>
</evidence>
<name>A0ACC0VXK5_9STRA</name>
<evidence type="ECO:0000313" key="2">
    <source>
        <dbReference type="Proteomes" id="UP001163321"/>
    </source>
</evidence>
<proteinExistence type="predicted"/>
<gene>
    <name evidence="1" type="ORF">PsorP6_010653</name>
</gene>
<dbReference type="Proteomes" id="UP001163321">
    <property type="component" value="Chromosome 6"/>
</dbReference>
<protein>
    <submittedName>
        <fullName evidence="1">Uncharacterized protein</fullName>
    </submittedName>
</protein>
<dbReference type="EMBL" id="CM047585">
    <property type="protein sequence ID" value="KAI9910473.1"/>
    <property type="molecule type" value="Genomic_DNA"/>
</dbReference>
<comment type="caution">
    <text evidence="1">The sequence shown here is derived from an EMBL/GenBank/DDBJ whole genome shotgun (WGS) entry which is preliminary data.</text>
</comment>
<sequence>MWDDAGNVTVPRAVVAMDTPTADDDTRRRCERRETLDEIEAKVDETVAFVLGWCSRLDRRYAGSIVLQGDNYS</sequence>
<organism evidence="1 2">
    <name type="scientific">Peronosclerospora sorghi</name>
    <dbReference type="NCBI Taxonomy" id="230839"/>
    <lineage>
        <taxon>Eukaryota</taxon>
        <taxon>Sar</taxon>
        <taxon>Stramenopiles</taxon>
        <taxon>Oomycota</taxon>
        <taxon>Peronosporomycetes</taxon>
        <taxon>Peronosporales</taxon>
        <taxon>Peronosporaceae</taxon>
        <taxon>Peronosclerospora</taxon>
    </lineage>
</organism>
<accession>A0ACC0VXK5</accession>
<keyword evidence="2" id="KW-1185">Reference proteome</keyword>